<proteinExistence type="predicted"/>
<keyword evidence="3" id="KW-1185">Reference proteome</keyword>
<evidence type="ECO:0000313" key="3">
    <source>
        <dbReference type="Proteomes" id="UP001497516"/>
    </source>
</evidence>
<protein>
    <submittedName>
        <fullName evidence="2">Uncharacterized protein</fullName>
    </submittedName>
</protein>
<accession>A0AAV2E5L2</accession>
<sequence length="95" mass="10457">MSKSQANFEVAIHESRPQSSSRSDDVVAVIRPVKVSASPWLFPLQVRTLSLPICGRNLGLPGLDFQLEFAVYVAGRELKLPGHDLELPSPLLLHL</sequence>
<dbReference type="AlphaFoldDB" id="A0AAV2E5L2"/>
<name>A0AAV2E5L2_9ROSI</name>
<organism evidence="2 3">
    <name type="scientific">Linum trigynum</name>
    <dbReference type="NCBI Taxonomy" id="586398"/>
    <lineage>
        <taxon>Eukaryota</taxon>
        <taxon>Viridiplantae</taxon>
        <taxon>Streptophyta</taxon>
        <taxon>Embryophyta</taxon>
        <taxon>Tracheophyta</taxon>
        <taxon>Spermatophyta</taxon>
        <taxon>Magnoliopsida</taxon>
        <taxon>eudicotyledons</taxon>
        <taxon>Gunneridae</taxon>
        <taxon>Pentapetalae</taxon>
        <taxon>rosids</taxon>
        <taxon>fabids</taxon>
        <taxon>Malpighiales</taxon>
        <taxon>Linaceae</taxon>
        <taxon>Linum</taxon>
    </lineage>
</organism>
<reference evidence="2 3" key="1">
    <citation type="submission" date="2024-04" db="EMBL/GenBank/DDBJ databases">
        <authorList>
            <person name="Fracassetti M."/>
        </authorList>
    </citation>
    <scope>NUCLEOTIDE SEQUENCE [LARGE SCALE GENOMIC DNA]</scope>
</reference>
<dbReference type="Proteomes" id="UP001497516">
    <property type="component" value="Chromosome 4"/>
</dbReference>
<dbReference type="EMBL" id="OZ034817">
    <property type="protein sequence ID" value="CAL1381201.1"/>
    <property type="molecule type" value="Genomic_DNA"/>
</dbReference>
<gene>
    <name evidence="2" type="ORF">LTRI10_LOCUS22597</name>
</gene>
<evidence type="ECO:0000256" key="1">
    <source>
        <dbReference type="SAM" id="MobiDB-lite"/>
    </source>
</evidence>
<evidence type="ECO:0000313" key="2">
    <source>
        <dbReference type="EMBL" id="CAL1381201.1"/>
    </source>
</evidence>
<feature type="region of interest" description="Disordered" evidence="1">
    <location>
        <begin position="1"/>
        <end position="22"/>
    </location>
</feature>